<dbReference type="InterPro" id="IPR041442">
    <property type="entry name" value="PIH1D1/2/3_CS-like"/>
</dbReference>
<feature type="compositionally biased region" description="Low complexity" evidence="2">
    <location>
        <begin position="53"/>
        <end position="64"/>
    </location>
</feature>
<dbReference type="PANTHER" id="PTHR21083">
    <property type="entry name" value="TWISTER"/>
    <property type="match status" value="1"/>
</dbReference>
<dbReference type="Proteomes" id="UP001627154">
    <property type="component" value="Unassembled WGS sequence"/>
</dbReference>
<gene>
    <name evidence="4" type="ORF">TKK_000582</name>
</gene>
<reference evidence="4 5" key="1">
    <citation type="journal article" date="2024" name="bioRxiv">
        <title>A reference genome for Trichogramma kaykai: A tiny desert-dwelling parasitoid wasp with competing sex-ratio distorters.</title>
        <authorList>
            <person name="Culotta J."/>
            <person name="Lindsey A.R."/>
        </authorList>
    </citation>
    <scope>NUCLEOTIDE SEQUENCE [LARGE SCALE GENOMIC DNA]</scope>
    <source>
        <strain evidence="4 5">KSX58</strain>
    </source>
</reference>
<feature type="domain" description="PIH1D1/2/3 CS-like" evidence="3">
    <location>
        <begin position="98"/>
        <end position="191"/>
    </location>
</feature>
<feature type="region of interest" description="Disordered" evidence="2">
    <location>
        <begin position="1"/>
        <end position="77"/>
    </location>
</feature>
<proteinExistence type="inferred from homology"/>
<evidence type="ECO:0000313" key="4">
    <source>
        <dbReference type="EMBL" id="KAL3407315.1"/>
    </source>
</evidence>
<evidence type="ECO:0000256" key="1">
    <source>
        <dbReference type="ARBA" id="ARBA00008511"/>
    </source>
</evidence>
<comment type="similarity">
    <text evidence="1">Belongs to the PIH1 family.</text>
</comment>
<sequence>MSAERFTFDQLKNLQQLFHPPRENSDSDSDDENLKQKLSRKKIGSVEKTAPGNESSAEAAATNSSDEKKVQAKESDIWHPAEVESIASFQKEDPRVVPEYKMKFKQSVGTEDIYLGMNLKTPGTASCEWLTLTVKLPEEIRERVELSVESNVVDLRSPKYRLQLPTPFPVDPNGSSAKWHADNECLEITLKLSRELDDVNF</sequence>
<dbReference type="InterPro" id="IPR026697">
    <property type="entry name" value="DNAAF6"/>
</dbReference>
<accession>A0ABD2XQD9</accession>
<dbReference type="Pfam" id="PF18201">
    <property type="entry name" value="PIH1_CS"/>
    <property type="match status" value="1"/>
</dbReference>
<organism evidence="4 5">
    <name type="scientific">Trichogramma kaykai</name>
    <dbReference type="NCBI Taxonomy" id="54128"/>
    <lineage>
        <taxon>Eukaryota</taxon>
        <taxon>Metazoa</taxon>
        <taxon>Ecdysozoa</taxon>
        <taxon>Arthropoda</taxon>
        <taxon>Hexapoda</taxon>
        <taxon>Insecta</taxon>
        <taxon>Pterygota</taxon>
        <taxon>Neoptera</taxon>
        <taxon>Endopterygota</taxon>
        <taxon>Hymenoptera</taxon>
        <taxon>Apocrita</taxon>
        <taxon>Proctotrupomorpha</taxon>
        <taxon>Chalcidoidea</taxon>
        <taxon>Trichogrammatidae</taxon>
        <taxon>Trichogramma</taxon>
    </lineage>
</organism>
<protein>
    <recommendedName>
        <fullName evidence="3">PIH1D1/2/3 CS-like domain-containing protein</fullName>
    </recommendedName>
</protein>
<dbReference type="PANTHER" id="PTHR21083:SF0">
    <property type="entry name" value="DYNEIN AXONEMAL ASSEMBLY FACTOR 6"/>
    <property type="match status" value="1"/>
</dbReference>
<dbReference type="EMBL" id="JBJJXI010000011">
    <property type="protein sequence ID" value="KAL3407315.1"/>
    <property type="molecule type" value="Genomic_DNA"/>
</dbReference>
<comment type="caution">
    <text evidence="4">The sequence shown here is derived from an EMBL/GenBank/DDBJ whole genome shotgun (WGS) entry which is preliminary data.</text>
</comment>
<evidence type="ECO:0000259" key="3">
    <source>
        <dbReference type="Pfam" id="PF18201"/>
    </source>
</evidence>
<feature type="compositionally biased region" description="Basic and acidic residues" evidence="2">
    <location>
        <begin position="65"/>
        <end position="77"/>
    </location>
</feature>
<dbReference type="AlphaFoldDB" id="A0ABD2XQD9"/>
<name>A0ABD2XQD9_9HYME</name>
<keyword evidence="5" id="KW-1185">Reference proteome</keyword>
<evidence type="ECO:0000256" key="2">
    <source>
        <dbReference type="SAM" id="MobiDB-lite"/>
    </source>
</evidence>
<evidence type="ECO:0000313" key="5">
    <source>
        <dbReference type="Proteomes" id="UP001627154"/>
    </source>
</evidence>